<dbReference type="InterPro" id="IPR013762">
    <property type="entry name" value="Integrase-like_cat_sf"/>
</dbReference>
<dbReference type="PANTHER" id="PTHR30349:SF77">
    <property type="entry name" value="TYROSINE RECOMBINASE XERC"/>
    <property type="match status" value="1"/>
</dbReference>
<dbReference type="Pfam" id="PF00589">
    <property type="entry name" value="Phage_integrase"/>
    <property type="match status" value="1"/>
</dbReference>
<keyword evidence="4" id="KW-1133">Transmembrane helix</keyword>
<dbReference type="RefSeq" id="WP_220200312.1">
    <property type="nucleotide sequence ID" value="NZ_BNJF01000012.1"/>
</dbReference>
<comment type="subcellular location">
    <subcellularLocation>
        <location evidence="1">Cytoplasm</location>
    </subcellularLocation>
</comment>
<evidence type="ECO:0000256" key="1">
    <source>
        <dbReference type="ARBA" id="ARBA00004496"/>
    </source>
</evidence>
<proteinExistence type="predicted"/>
<reference evidence="6" key="1">
    <citation type="submission" date="2020-10" db="EMBL/GenBank/DDBJ databases">
        <title>Taxonomic study of unclassified bacteria belonging to the class Ktedonobacteria.</title>
        <authorList>
            <person name="Yabe S."/>
            <person name="Wang C.M."/>
            <person name="Zheng Y."/>
            <person name="Sakai Y."/>
            <person name="Cavaletti L."/>
            <person name="Monciardini P."/>
            <person name="Donadio S."/>
        </authorList>
    </citation>
    <scope>NUCLEOTIDE SEQUENCE</scope>
    <source>
        <strain evidence="6">SOSP1-1</strain>
    </source>
</reference>
<gene>
    <name evidence="6" type="ORF">KSX_95610</name>
</gene>
<dbReference type="SUPFAM" id="SSF56349">
    <property type="entry name" value="DNA breaking-rejoining enzymes"/>
    <property type="match status" value="1"/>
</dbReference>
<dbReference type="InterPro" id="IPR050090">
    <property type="entry name" value="Tyrosine_recombinase_XerCD"/>
</dbReference>
<keyword evidence="3" id="KW-0233">DNA recombination</keyword>
<keyword evidence="4" id="KW-0472">Membrane</keyword>
<dbReference type="GO" id="GO:0015074">
    <property type="term" value="P:DNA integration"/>
    <property type="evidence" value="ECO:0007669"/>
    <property type="project" value="UniProtKB-KW"/>
</dbReference>
<evidence type="ECO:0000256" key="3">
    <source>
        <dbReference type="ARBA" id="ARBA00023172"/>
    </source>
</evidence>
<name>A0A8J3ICE5_9CHLR</name>
<dbReference type="EMBL" id="BNJF01000012">
    <property type="protein sequence ID" value="GHO51398.1"/>
    <property type="molecule type" value="Genomic_DNA"/>
</dbReference>
<dbReference type="PROSITE" id="PS51898">
    <property type="entry name" value="TYR_RECOMBINASE"/>
    <property type="match status" value="1"/>
</dbReference>
<dbReference type="GO" id="GO:0003677">
    <property type="term" value="F:DNA binding"/>
    <property type="evidence" value="ECO:0007669"/>
    <property type="project" value="InterPro"/>
</dbReference>
<evidence type="ECO:0000313" key="6">
    <source>
        <dbReference type="EMBL" id="GHO51398.1"/>
    </source>
</evidence>
<keyword evidence="7" id="KW-1185">Reference proteome</keyword>
<evidence type="ECO:0000256" key="4">
    <source>
        <dbReference type="SAM" id="Phobius"/>
    </source>
</evidence>
<comment type="caution">
    <text evidence="6">The sequence shown here is derived from an EMBL/GenBank/DDBJ whole genome shotgun (WGS) entry which is preliminary data.</text>
</comment>
<sequence>MQRTPAQKKAKELAKYLRSERPDYHYLKSVFRELRQELDIEVPHAPKRLPSIPTEDELQRFYEVVWKCRHFKDMILIKTLFYTGIRVSELVSLRLVDVDLSRCQIRVNRGKGDKDRLVPFPLAFRELLGLHMQQMQAISATYLFESSRRHKYSDRGVRKMLERYAHAAGITRSMSALRYVACHQPQGSGHGMRNLYIRITLVPLVVGVGTLHLRLSISRDIHEHKGLREK</sequence>
<dbReference type="GO" id="GO:0006310">
    <property type="term" value="P:DNA recombination"/>
    <property type="evidence" value="ECO:0007669"/>
    <property type="project" value="UniProtKB-KW"/>
</dbReference>
<dbReference type="InterPro" id="IPR011010">
    <property type="entry name" value="DNA_brk_join_enz"/>
</dbReference>
<accession>A0A8J3ICE5</accession>
<dbReference type="InterPro" id="IPR002104">
    <property type="entry name" value="Integrase_catalytic"/>
</dbReference>
<dbReference type="PANTHER" id="PTHR30349">
    <property type="entry name" value="PHAGE INTEGRASE-RELATED"/>
    <property type="match status" value="1"/>
</dbReference>
<dbReference type="Proteomes" id="UP000612362">
    <property type="component" value="Unassembled WGS sequence"/>
</dbReference>
<dbReference type="Gene3D" id="1.10.443.10">
    <property type="entry name" value="Intergrase catalytic core"/>
    <property type="match status" value="1"/>
</dbReference>
<feature type="transmembrane region" description="Helical" evidence="4">
    <location>
        <begin position="195"/>
        <end position="215"/>
    </location>
</feature>
<protein>
    <recommendedName>
        <fullName evidence="5">Tyr recombinase domain-containing protein</fullName>
    </recommendedName>
</protein>
<dbReference type="AlphaFoldDB" id="A0A8J3ICE5"/>
<organism evidence="6 7">
    <name type="scientific">Ktedonospora formicarum</name>
    <dbReference type="NCBI Taxonomy" id="2778364"/>
    <lineage>
        <taxon>Bacteria</taxon>
        <taxon>Bacillati</taxon>
        <taxon>Chloroflexota</taxon>
        <taxon>Ktedonobacteria</taxon>
        <taxon>Ktedonobacterales</taxon>
        <taxon>Ktedonobacteraceae</taxon>
        <taxon>Ktedonospora</taxon>
    </lineage>
</organism>
<dbReference type="GO" id="GO:0005737">
    <property type="term" value="C:cytoplasm"/>
    <property type="evidence" value="ECO:0007669"/>
    <property type="project" value="UniProtKB-SubCell"/>
</dbReference>
<evidence type="ECO:0000313" key="7">
    <source>
        <dbReference type="Proteomes" id="UP000612362"/>
    </source>
</evidence>
<evidence type="ECO:0000259" key="5">
    <source>
        <dbReference type="PROSITE" id="PS51898"/>
    </source>
</evidence>
<evidence type="ECO:0000256" key="2">
    <source>
        <dbReference type="ARBA" id="ARBA00022908"/>
    </source>
</evidence>
<keyword evidence="4" id="KW-0812">Transmembrane</keyword>
<keyword evidence="2" id="KW-0229">DNA integration</keyword>
<feature type="domain" description="Tyr recombinase" evidence="5">
    <location>
        <begin position="48"/>
        <end position="230"/>
    </location>
</feature>